<dbReference type="InterPro" id="IPR056884">
    <property type="entry name" value="NPHP3-like_N"/>
</dbReference>
<dbReference type="PANTHER" id="PTHR10039:SF14">
    <property type="entry name" value="NACHT DOMAIN-CONTAINING PROTEIN"/>
    <property type="match status" value="1"/>
</dbReference>
<dbReference type="AlphaFoldDB" id="A0A8H6SQB7"/>
<dbReference type="GeneID" id="59345420"/>
<name>A0A8H6SQB7_9AGAR</name>
<protein>
    <submittedName>
        <fullName evidence="3">NACHT domain-containing protein</fullName>
    </submittedName>
</protein>
<reference evidence="3" key="1">
    <citation type="submission" date="2020-05" db="EMBL/GenBank/DDBJ databases">
        <title>Mycena genomes resolve the evolution of fungal bioluminescence.</title>
        <authorList>
            <person name="Tsai I.J."/>
        </authorList>
    </citation>
    <scope>NUCLEOTIDE SEQUENCE</scope>
    <source>
        <strain evidence="3">171206Taipei</strain>
    </source>
</reference>
<dbReference type="Proteomes" id="UP000636479">
    <property type="component" value="Unassembled WGS sequence"/>
</dbReference>
<proteinExistence type="predicted"/>
<organism evidence="3 4">
    <name type="scientific">Mycena indigotica</name>
    <dbReference type="NCBI Taxonomy" id="2126181"/>
    <lineage>
        <taxon>Eukaryota</taxon>
        <taxon>Fungi</taxon>
        <taxon>Dikarya</taxon>
        <taxon>Basidiomycota</taxon>
        <taxon>Agaricomycotina</taxon>
        <taxon>Agaricomycetes</taxon>
        <taxon>Agaricomycetidae</taxon>
        <taxon>Agaricales</taxon>
        <taxon>Marasmiineae</taxon>
        <taxon>Mycenaceae</taxon>
        <taxon>Mycena</taxon>
    </lineage>
</organism>
<dbReference type="Gene3D" id="3.40.50.300">
    <property type="entry name" value="P-loop containing nucleotide triphosphate hydrolases"/>
    <property type="match status" value="1"/>
</dbReference>
<dbReference type="PANTHER" id="PTHR10039">
    <property type="entry name" value="AMELOGENIN"/>
    <property type="match status" value="1"/>
</dbReference>
<dbReference type="OrthoDB" id="5967843at2759"/>
<evidence type="ECO:0000256" key="1">
    <source>
        <dbReference type="ARBA" id="ARBA00022737"/>
    </source>
</evidence>
<dbReference type="SUPFAM" id="SSF52540">
    <property type="entry name" value="P-loop containing nucleoside triphosphate hydrolases"/>
    <property type="match status" value="1"/>
</dbReference>
<evidence type="ECO:0000313" key="3">
    <source>
        <dbReference type="EMBL" id="KAF7303853.1"/>
    </source>
</evidence>
<accession>A0A8H6SQB7</accession>
<sequence>MILPITPMQYNGFDGLFLLHSAIVIGAAHDSVERQPSPRCHPQTRKVVFEIILAWTKNAQRGPRVMWVHGEGGSGKTAISQTVAEYCAHTGQLGASFFFSYNKGDLSDGRKLFLTLAYKLAHAIPALRIPISRAIQYDTTILSDSPEVQAEKLIIEPFQTTHHPPVPTLVLIDGLDACEGDDMQQRILAIIAQLVVVHKLPLFFFITSRVSTTIQTAFDSTMVRKVSTTIPLDVFTSDEEVRTFLRSEFASIRHYHAPVMTTIPEPWPSTDVVELLVNKSGGQFLYPSTVVKYVNDPRGNPAERLVEVVVAAAGQSNLSPTDHLYHHILSNGVGLVGDPSSVLHVLGPLACLYAALPPNDLALLLGISPGEISEVLGNAATIEFLTDLNRAGHFWVDLGVHHAELASGCIRYIDQHLDGLEGINLALYQYTRRRWTKHLDNAIPTVALLEQLSNPRFVYSRVLPEIEIVISWLQRIPDISGDLLYLWQRWATEQLLQQSPLSSVRSFSP</sequence>
<dbReference type="Pfam" id="PF24883">
    <property type="entry name" value="NPHP3_N"/>
    <property type="match status" value="1"/>
</dbReference>
<dbReference type="RefSeq" id="XP_037220825.1">
    <property type="nucleotide sequence ID" value="XM_037362904.1"/>
</dbReference>
<feature type="domain" description="Nephrocystin 3-like N-terminal" evidence="2">
    <location>
        <begin position="54"/>
        <end position="209"/>
    </location>
</feature>
<evidence type="ECO:0000259" key="2">
    <source>
        <dbReference type="Pfam" id="PF24883"/>
    </source>
</evidence>
<keyword evidence="1" id="KW-0677">Repeat</keyword>
<evidence type="ECO:0000313" key="4">
    <source>
        <dbReference type="Proteomes" id="UP000636479"/>
    </source>
</evidence>
<comment type="caution">
    <text evidence="3">The sequence shown here is derived from an EMBL/GenBank/DDBJ whole genome shotgun (WGS) entry which is preliminary data.</text>
</comment>
<dbReference type="InterPro" id="IPR027417">
    <property type="entry name" value="P-loop_NTPase"/>
</dbReference>
<keyword evidence="4" id="KW-1185">Reference proteome</keyword>
<dbReference type="EMBL" id="JACAZF010000005">
    <property type="protein sequence ID" value="KAF7303853.1"/>
    <property type="molecule type" value="Genomic_DNA"/>
</dbReference>
<gene>
    <name evidence="3" type="ORF">MIND_00615200</name>
</gene>